<comment type="similarity">
    <text evidence="4">Belongs to the class I-like SAM-binding methyltransferase superfamily.</text>
</comment>
<protein>
    <recommendedName>
        <fullName evidence="6">Methyltransferase domain-containing protein</fullName>
    </recommendedName>
</protein>
<reference evidence="7 8" key="1">
    <citation type="submission" date="2019-06" db="EMBL/GenBank/DDBJ databases">
        <title>A chromosomal-level reference genome of Carpinus fangiana (Coryloideae, Betulaceae).</title>
        <authorList>
            <person name="Yang X."/>
            <person name="Wang Z."/>
            <person name="Zhang L."/>
            <person name="Hao G."/>
            <person name="Liu J."/>
            <person name="Yang Y."/>
        </authorList>
    </citation>
    <scope>NUCLEOTIDE SEQUENCE [LARGE SCALE GENOMIC DNA]</scope>
    <source>
        <strain evidence="7">Cfa_2016G</strain>
        <tissue evidence="7">Leaf</tissue>
    </source>
</reference>
<evidence type="ECO:0000256" key="2">
    <source>
        <dbReference type="ARBA" id="ARBA00022679"/>
    </source>
</evidence>
<evidence type="ECO:0000256" key="5">
    <source>
        <dbReference type="SAM" id="MobiDB-lite"/>
    </source>
</evidence>
<dbReference type="InterPro" id="IPR051654">
    <property type="entry name" value="Meroterpenoid_MTases"/>
</dbReference>
<dbReference type="Proteomes" id="UP000327013">
    <property type="component" value="Unassembled WGS sequence"/>
</dbReference>
<dbReference type="AlphaFoldDB" id="A0A5N6KRV8"/>
<evidence type="ECO:0000256" key="1">
    <source>
        <dbReference type="ARBA" id="ARBA00005179"/>
    </source>
</evidence>
<gene>
    <name evidence="7" type="ORF">FH972_022308</name>
</gene>
<feature type="domain" description="Methyltransferase" evidence="6">
    <location>
        <begin position="104"/>
        <end position="208"/>
    </location>
</feature>
<comment type="pathway">
    <text evidence="1">Secondary metabolite biosynthesis.</text>
</comment>
<keyword evidence="8" id="KW-1185">Reference proteome</keyword>
<name>A0A5N6KRV8_9ROSI</name>
<dbReference type="PANTHER" id="PTHR35897">
    <property type="entry name" value="METHYLTRANSFERASE AUSD"/>
    <property type="match status" value="1"/>
</dbReference>
<dbReference type="OrthoDB" id="2094832at2759"/>
<evidence type="ECO:0000313" key="8">
    <source>
        <dbReference type="Proteomes" id="UP000327013"/>
    </source>
</evidence>
<evidence type="ECO:0000259" key="6">
    <source>
        <dbReference type="Pfam" id="PF13649"/>
    </source>
</evidence>
<evidence type="ECO:0000256" key="3">
    <source>
        <dbReference type="ARBA" id="ARBA00022691"/>
    </source>
</evidence>
<organism evidence="7 8">
    <name type="scientific">Carpinus fangiana</name>
    <dbReference type="NCBI Taxonomy" id="176857"/>
    <lineage>
        <taxon>Eukaryota</taxon>
        <taxon>Viridiplantae</taxon>
        <taxon>Streptophyta</taxon>
        <taxon>Embryophyta</taxon>
        <taxon>Tracheophyta</taxon>
        <taxon>Spermatophyta</taxon>
        <taxon>Magnoliopsida</taxon>
        <taxon>eudicotyledons</taxon>
        <taxon>Gunneridae</taxon>
        <taxon>Pentapetalae</taxon>
        <taxon>rosids</taxon>
        <taxon>fabids</taxon>
        <taxon>Fagales</taxon>
        <taxon>Betulaceae</taxon>
        <taxon>Carpinus</taxon>
    </lineage>
</organism>
<keyword evidence="3" id="KW-0949">S-adenosyl-L-methionine</keyword>
<proteinExistence type="inferred from homology"/>
<comment type="caution">
    <text evidence="7">The sequence shown here is derived from an EMBL/GenBank/DDBJ whole genome shotgun (WGS) entry which is preliminary data.</text>
</comment>
<dbReference type="Pfam" id="PF13649">
    <property type="entry name" value="Methyltransf_25"/>
    <property type="match status" value="1"/>
</dbReference>
<keyword evidence="2" id="KW-0808">Transferase</keyword>
<dbReference type="InterPro" id="IPR041698">
    <property type="entry name" value="Methyltransf_25"/>
</dbReference>
<dbReference type="EMBL" id="VIBQ01000012">
    <property type="protein sequence ID" value="KAB8342708.1"/>
    <property type="molecule type" value="Genomic_DNA"/>
</dbReference>
<sequence>MNDPVASQGQGQGQLMRDERHDLPRYADELPKDFERFRKLLANYSGIPEDQVDDHVRAVREKAWSIHPYPCVGQWRFLDLSISQHPLYPKVLSMLTSDDDKKLLDMGCCFAQDLRSLAADGVPSENLYGADLRLEFLDLGYDLFRDKGKIKAHFYEGDALALPGSEAEGGLKELNGQFDIVHAASFLHLFSWEDQVTAACRLVSFFKPDAKEAVIFGRQIGTLKPGKYQRRNDPNGSRFAHDLNTFQQLWDGVGEKTGTKWKLEGELRTAPKWRGEGEVSGDTKLMIFQVIKTH</sequence>
<dbReference type="SUPFAM" id="SSF53335">
    <property type="entry name" value="S-adenosyl-L-methionine-dependent methyltransferases"/>
    <property type="match status" value="1"/>
</dbReference>
<dbReference type="Gene3D" id="3.40.50.150">
    <property type="entry name" value="Vaccinia Virus protein VP39"/>
    <property type="match status" value="1"/>
</dbReference>
<feature type="region of interest" description="Disordered" evidence="5">
    <location>
        <begin position="1"/>
        <end position="21"/>
    </location>
</feature>
<dbReference type="GO" id="GO:0016740">
    <property type="term" value="F:transferase activity"/>
    <property type="evidence" value="ECO:0007669"/>
    <property type="project" value="UniProtKB-KW"/>
</dbReference>
<dbReference type="InterPro" id="IPR029063">
    <property type="entry name" value="SAM-dependent_MTases_sf"/>
</dbReference>
<evidence type="ECO:0000313" key="7">
    <source>
        <dbReference type="EMBL" id="KAB8342708.1"/>
    </source>
</evidence>
<dbReference type="PANTHER" id="PTHR35897:SF1">
    <property type="entry name" value="METHYLTRANSFERASE AUSD"/>
    <property type="match status" value="1"/>
</dbReference>
<accession>A0A5N6KRV8</accession>
<evidence type="ECO:0000256" key="4">
    <source>
        <dbReference type="ARBA" id="ARBA00038314"/>
    </source>
</evidence>